<name>A0A645CK59_9ZZZZ</name>
<gene>
    <name evidence="1" type="ORF">SDC9_124290</name>
</gene>
<protein>
    <submittedName>
        <fullName evidence="1">Uncharacterized protein</fullName>
    </submittedName>
</protein>
<accession>A0A645CK59</accession>
<organism evidence="1">
    <name type="scientific">bioreactor metagenome</name>
    <dbReference type="NCBI Taxonomy" id="1076179"/>
    <lineage>
        <taxon>unclassified sequences</taxon>
        <taxon>metagenomes</taxon>
        <taxon>ecological metagenomes</taxon>
    </lineage>
</organism>
<reference evidence="1" key="1">
    <citation type="submission" date="2019-08" db="EMBL/GenBank/DDBJ databases">
        <authorList>
            <person name="Kucharzyk K."/>
            <person name="Murdoch R.W."/>
            <person name="Higgins S."/>
            <person name="Loffler F."/>
        </authorList>
    </citation>
    <scope>NUCLEOTIDE SEQUENCE</scope>
</reference>
<sequence>MIKIGSMDLVKAYLGASEIQKVYLGTSLVYQKQVAQQTLLYLTIGTPFDPYVYLSAQIYNPTGASVALTPGNSALPTCWTRFELFDQGYQDTFGVPLIGVTFDLKCYRTYDGNSSIAFSQNIYIGNGDVVDQGIDVYGLNPAIRAGETFEFAIENLNYI</sequence>
<dbReference type="AlphaFoldDB" id="A0A645CK59"/>
<comment type="caution">
    <text evidence="1">The sequence shown here is derived from an EMBL/GenBank/DDBJ whole genome shotgun (WGS) entry which is preliminary data.</text>
</comment>
<dbReference type="EMBL" id="VSSQ01027842">
    <property type="protein sequence ID" value="MPM77288.1"/>
    <property type="molecule type" value="Genomic_DNA"/>
</dbReference>
<evidence type="ECO:0000313" key="1">
    <source>
        <dbReference type="EMBL" id="MPM77288.1"/>
    </source>
</evidence>
<proteinExistence type="predicted"/>